<organism evidence="1 2">
    <name type="scientific">Dreissena polymorpha</name>
    <name type="common">Zebra mussel</name>
    <name type="synonym">Mytilus polymorpha</name>
    <dbReference type="NCBI Taxonomy" id="45954"/>
    <lineage>
        <taxon>Eukaryota</taxon>
        <taxon>Metazoa</taxon>
        <taxon>Spiralia</taxon>
        <taxon>Lophotrochozoa</taxon>
        <taxon>Mollusca</taxon>
        <taxon>Bivalvia</taxon>
        <taxon>Autobranchia</taxon>
        <taxon>Heteroconchia</taxon>
        <taxon>Euheterodonta</taxon>
        <taxon>Imparidentia</taxon>
        <taxon>Neoheterodontei</taxon>
        <taxon>Myida</taxon>
        <taxon>Dreissenoidea</taxon>
        <taxon>Dreissenidae</taxon>
        <taxon>Dreissena</taxon>
    </lineage>
</organism>
<accession>A0A9D4RU68</accession>
<protein>
    <submittedName>
        <fullName evidence="1">Uncharacterized protein</fullName>
    </submittedName>
</protein>
<sequence>MKILNGAIQEVTDSNKQELAYIASKKCSNIIKQFASFYRKKLFPLQVLYISNEIAKHGHLSKLSSLGRIELSTQSLQVKGNPDQVLMLNGKSEYEMKVN</sequence>
<dbReference type="AlphaFoldDB" id="A0A9D4RU68"/>
<reference evidence="1" key="2">
    <citation type="submission" date="2020-11" db="EMBL/GenBank/DDBJ databases">
        <authorList>
            <person name="McCartney M.A."/>
            <person name="Auch B."/>
            <person name="Kono T."/>
            <person name="Mallez S."/>
            <person name="Becker A."/>
            <person name="Gohl D.M."/>
            <person name="Silverstein K.A.T."/>
            <person name="Koren S."/>
            <person name="Bechman K.B."/>
            <person name="Herman A."/>
            <person name="Abrahante J.E."/>
            <person name="Garbe J."/>
        </authorList>
    </citation>
    <scope>NUCLEOTIDE SEQUENCE</scope>
    <source>
        <strain evidence="1">Duluth1</strain>
        <tissue evidence="1">Whole animal</tissue>
    </source>
</reference>
<keyword evidence="2" id="KW-1185">Reference proteome</keyword>
<evidence type="ECO:0000313" key="1">
    <source>
        <dbReference type="EMBL" id="KAH3881264.1"/>
    </source>
</evidence>
<dbReference type="Proteomes" id="UP000828390">
    <property type="component" value="Unassembled WGS sequence"/>
</dbReference>
<gene>
    <name evidence="1" type="ORF">DPMN_005188</name>
</gene>
<reference evidence="1" key="1">
    <citation type="journal article" date="2019" name="bioRxiv">
        <title>The Genome of the Zebra Mussel, Dreissena polymorpha: A Resource for Invasive Species Research.</title>
        <authorList>
            <person name="McCartney M.A."/>
            <person name="Auch B."/>
            <person name="Kono T."/>
            <person name="Mallez S."/>
            <person name="Zhang Y."/>
            <person name="Obille A."/>
            <person name="Becker A."/>
            <person name="Abrahante J.E."/>
            <person name="Garbe J."/>
            <person name="Badalamenti J.P."/>
            <person name="Herman A."/>
            <person name="Mangelson H."/>
            <person name="Liachko I."/>
            <person name="Sullivan S."/>
            <person name="Sone E.D."/>
            <person name="Koren S."/>
            <person name="Silverstein K.A.T."/>
            <person name="Beckman K.B."/>
            <person name="Gohl D.M."/>
        </authorList>
    </citation>
    <scope>NUCLEOTIDE SEQUENCE</scope>
    <source>
        <strain evidence="1">Duluth1</strain>
        <tissue evidence="1">Whole animal</tissue>
    </source>
</reference>
<dbReference type="EMBL" id="JAIWYP010000001">
    <property type="protein sequence ID" value="KAH3881264.1"/>
    <property type="molecule type" value="Genomic_DNA"/>
</dbReference>
<proteinExistence type="predicted"/>
<name>A0A9D4RU68_DREPO</name>
<comment type="caution">
    <text evidence="1">The sequence shown here is derived from an EMBL/GenBank/DDBJ whole genome shotgun (WGS) entry which is preliminary data.</text>
</comment>
<evidence type="ECO:0000313" key="2">
    <source>
        <dbReference type="Proteomes" id="UP000828390"/>
    </source>
</evidence>